<feature type="compositionally biased region" description="Acidic residues" evidence="1">
    <location>
        <begin position="245"/>
        <end position="262"/>
    </location>
</feature>
<sequence>MDTNAGEVEDSGEELTGRKKSRFKLLKSRLFGRLKRKETEGRMKQSQSATSDLFHSMEIVAYQGGPNTLGSRALSHDSIFLADQSQSSSEPTRVLSQENIHGRIQELQLKLQRQNMFLGPPPLLIPGKRMEDSGATSEDDGLPQSPPEILFHDRTAQGPSYKVNGADHIYCTHIDTIDLTLDFTSPAQYTPNLDSSAARHRMSVKPRNQRASAKGRKGPLVRSHSSRLGSESLSDLDPDQPLSEREEEQDGTEDEDREEEEERERPFSSSPKDSEEKPWQSVPPGGQKEVLQRQESSETEGRVTTNPLYLQAMTSPLSEPMTKTSILETPSLSTPPSAAVEEPQKPPEPIRVKRPRTLIQDNSDQRSRPGSTSEKTLSRPLSPVYGSDNVTSTTNQLPSKEKPEENMTPATSNKGDRLSRNTQGVSLADTSSSTHHSALPTPAPRIIRQTQRPASERESVRETTAVPLSGVNEETSKLDLVQRTTGPPTGHEDTLPRANSFSTSSLRQRSKSATGRAHTGTRNKKVNAKGKGEGLVVKNPHQESVRRQEVKPEQVTFKGLKENQPQPSPQERNVQTEVEVVEETGLKGGEKRDGQSEGNEEKEQEQERRSAFGVKLRTTSQSLKYRLERDQEFRVKCHIVSTTAEPVKGEIGTSSKVRGDLANKASRKGPSQVSDCPPSYTADRNRLNENQGTCVL</sequence>
<feature type="domain" description="DUF4592" evidence="2">
    <location>
        <begin position="114"/>
        <end position="151"/>
    </location>
</feature>
<reference evidence="3" key="3">
    <citation type="submission" date="2025-09" db="UniProtKB">
        <authorList>
            <consortium name="Ensembl"/>
        </authorList>
    </citation>
    <scope>IDENTIFICATION</scope>
</reference>
<dbReference type="Ensembl" id="ENSOTST00005194366.1">
    <property type="protein sequence ID" value="ENSOTSP00005128579.1"/>
    <property type="gene ID" value="ENSOTSG00005058588.1"/>
</dbReference>
<feature type="compositionally biased region" description="Polar residues" evidence="1">
    <location>
        <begin position="563"/>
        <end position="573"/>
    </location>
</feature>
<dbReference type="InterPro" id="IPR028030">
    <property type="entry name" value="DUF4592"/>
</dbReference>
<dbReference type="GeneTree" id="ENSGT00940000163031"/>
<feature type="compositionally biased region" description="Polar residues" evidence="1">
    <location>
        <begin position="388"/>
        <end position="398"/>
    </location>
</feature>
<proteinExistence type="predicted"/>
<dbReference type="Proteomes" id="UP000694402">
    <property type="component" value="Unassembled WGS sequence"/>
</dbReference>
<organism evidence="3 4">
    <name type="scientific">Oncorhynchus tshawytscha</name>
    <name type="common">Chinook salmon</name>
    <name type="synonym">Salmo tshawytscha</name>
    <dbReference type="NCBI Taxonomy" id="74940"/>
    <lineage>
        <taxon>Eukaryota</taxon>
        <taxon>Metazoa</taxon>
        <taxon>Chordata</taxon>
        <taxon>Craniata</taxon>
        <taxon>Vertebrata</taxon>
        <taxon>Euteleostomi</taxon>
        <taxon>Actinopterygii</taxon>
        <taxon>Neopterygii</taxon>
        <taxon>Teleostei</taxon>
        <taxon>Protacanthopterygii</taxon>
        <taxon>Salmoniformes</taxon>
        <taxon>Salmonidae</taxon>
        <taxon>Salmoninae</taxon>
        <taxon>Oncorhynchus</taxon>
    </lineage>
</organism>
<name>A0AAZ3QKT9_ONCTS</name>
<keyword evidence="4" id="KW-1185">Reference proteome</keyword>
<dbReference type="PANTHER" id="PTHR47743:SF1">
    <property type="entry name" value="CRACD-LIKE PROTEIN"/>
    <property type="match status" value="1"/>
</dbReference>
<feature type="compositionally biased region" description="Basic residues" evidence="1">
    <location>
        <begin position="198"/>
        <end position="219"/>
    </location>
</feature>
<gene>
    <name evidence="3" type="primary">LOC121846756</name>
</gene>
<feature type="compositionally biased region" description="Basic and acidic residues" evidence="1">
    <location>
        <begin position="290"/>
        <end position="301"/>
    </location>
</feature>
<feature type="compositionally biased region" description="Basic and acidic residues" evidence="1">
    <location>
        <begin position="342"/>
        <end position="351"/>
    </location>
</feature>
<feature type="domain" description="DUF4592" evidence="2">
    <location>
        <begin position="179"/>
        <end position="214"/>
    </location>
</feature>
<feature type="compositionally biased region" description="Basic residues" evidence="1">
    <location>
        <begin position="519"/>
        <end position="528"/>
    </location>
</feature>
<reference evidence="3" key="2">
    <citation type="submission" date="2025-08" db="UniProtKB">
        <authorList>
            <consortium name="Ensembl"/>
        </authorList>
    </citation>
    <scope>IDENTIFICATION</scope>
</reference>
<feature type="region of interest" description="Disordered" evidence="1">
    <location>
        <begin position="192"/>
        <end position="614"/>
    </location>
</feature>
<feature type="compositionally biased region" description="Polar residues" evidence="1">
    <location>
        <begin position="302"/>
        <end position="336"/>
    </location>
</feature>
<protein>
    <recommendedName>
        <fullName evidence="2">DUF4592 domain-containing protein</fullName>
    </recommendedName>
</protein>
<evidence type="ECO:0000313" key="4">
    <source>
        <dbReference type="Proteomes" id="UP000694402"/>
    </source>
</evidence>
<feature type="compositionally biased region" description="Low complexity" evidence="1">
    <location>
        <begin position="226"/>
        <end position="235"/>
    </location>
</feature>
<evidence type="ECO:0000259" key="2">
    <source>
        <dbReference type="Pfam" id="PF15262"/>
    </source>
</evidence>
<evidence type="ECO:0000256" key="1">
    <source>
        <dbReference type="SAM" id="MobiDB-lite"/>
    </source>
</evidence>
<feature type="compositionally biased region" description="Basic and acidic residues" evidence="1">
    <location>
        <begin position="540"/>
        <end position="552"/>
    </location>
</feature>
<dbReference type="AlphaFoldDB" id="A0AAZ3QKT9"/>
<accession>A0AAZ3QKT9</accession>
<dbReference type="InterPro" id="IPR026713">
    <property type="entry name" value="CRACD-like"/>
</dbReference>
<reference evidence="4" key="1">
    <citation type="journal article" date="2018" name="PLoS ONE">
        <title>Chinook salmon (Oncorhynchus tshawytscha) genome and transcriptome.</title>
        <authorList>
            <person name="Christensen K.A."/>
            <person name="Leong J.S."/>
            <person name="Sakhrani D."/>
            <person name="Biagi C.A."/>
            <person name="Minkley D.R."/>
            <person name="Withler R.E."/>
            <person name="Rondeau E.B."/>
            <person name="Koop B.F."/>
            <person name="Devlin R.H."/>
        </authorList>
    </citation>
    <scope>NUCLEOTIDE SEQUENCE [LARGE SCALE GENOMIC DNA]</scope>
</reference>
<feature type="compositionally biased region" description="Polar residues" evidence="1">
    <location>
        <begin position="420"/>
        <end position="436"/>
    </location>
</feature>
<dbReference type="Pfam" id="PF15262">
    <property type="entry name" value="DUF4592"/>
    <property type="match status" value="2"/>
</dbReference>
<feature type="compositionally biased region" description="Polar residues" evidence="1">
    <location>
        <begin position="497"/>
        <end position="513"/>
    </location>
</feature>
<evidence type="ECO:0000313" key="3">
    <source>
        <dbReference type="Ensembl" id="ENSOTSP00005128579.1"/>
    </source>
</evidence>
<dbReference type="PANTHER" id="PTHR47743">
    <property type="entry name" value="KIAA1210 / KIAA1211 FAMILY MEMBER"/>
    <property type="match status" value="1"/>
</dbReference>
<feature type="region of interest" description="Disordered" evidence="1">
    <location>
        <begin position="127"/>
        <end position="152"/>
    </location>
</feature>
<feature type="compositionally biased region" description="Basic and acidic residues" evidence="1">
    <location>
        <begin position="584"/>
        <end position="610"/>
    </location>
</feature>
<feature type="region of interest" description="Disordered" evidence="1">
    <location>
        <begin position="647"/>
        <end position="696"/>
    </location>
</feature>